<proteinExistence type="predicted"/>
<dbReference type="InterPro" id="IPR006477">
    <property type="entry name" value="Yir_bir_cir"/>
</dbReference>
<protein>
    <submittedName>
        <fullName evidence="3">Uncharacterized protein</fullName>
    </submittedName>
</protein>
<dbReference type="Proteomes" id="UP000018538">
    <property type="component" value="Unassembled WGS sequence"/>
</dbReference>
<gene>
    <name evidence="3" type="ORF">YYC_00022</name>
</gene>
<dbReference type="AlphaFoldDB" id="V7PZD0"/>
<evidence type="ECO:0000256" key="2">
    <source>
        <dbReference type="SAM" id="Phobius"/>
    </source>
</evidence>
<dbReference type="NCBIfam" id="TIGR01590">
    <property type="entry name" value="yir-bir-cir_Pla"/>
    <property type="match status" value="1"/>
</dbReference>
<feature type="non-terminal residue" evidence="3">
    <location>
        <position position="392"/>
    </location>
</feature>
<dbReference type="EMBL" id="KI635719">
    <property type="protein sequence ID" value="ETB63528.1"/>
    <property type="molecule type" value="Genomic_DNA"/>
</dbReference>
<evidence type="ECO:0000313" key="3">
    <source>
        <dbReference type="EMBL" id="ETB63528.1"/>
    </source>
</evidence>
<accession>V7PZD0</accession>
<dbReference type="Pfam" id="PF06022">
    <property type="entry name" value="Cir_Bir_Yir"/>
    <property type="match status" value="1"/>
</dbReference>
<keyword evidence="2" id="KW-0472">Membrane</keyword>
<reference evidence="3 4" key="1">
    <citation type="submission" date="2013-11" db="EMBL/GenBank/DDBJ databases">
        <title>The Genome Sequence of Plasmodium yoelii 17X.</title>
        <authorList>
            <consortium name="The Broad Institute Genomics Platform"/>
            <consortium name="The Broad Institute Genome Sequencing Center for Infectious Disease"/>
            <person name="Neafsey D."/>
            <person name="Adams J."/>
            <person name="Walker B."/>
            <person name="Young S.K."/>
            <person name="Zeng Q."/>
            <person name="Gargeya S."/>
            <person name="Fitzgerald M."/>
            <person name="Haas B."/>
            <person name="Abouelleil A."/>
            <person name="Alvarado L."/>
            <person name="Chapman S.B."/>
            <person name="Gainer-Dewar J."/>
            <person name="Goldberg J."/>
            <person name="Griggs A."/>
            <person name="Gujja S."/>
            <person name="Hansen M."/>
            <person name="Howarth C."/>
            <person name="Imamovic A."/>
            <person name="Ireland A."/>
            <person name="Larimer J."/>
            <person name="McCowan C."/>
            <person name="Murphy C."/>
            <person name="Pearson M."/>
            <person name="Poon T.W."/>
            <person name="Priest M."/>
            <person name="Roberts A."/>
            <person name="Saif S."/>
            <person name="Shea T."/>
            <person name="Sykes S."/>
            <person name="Wortman J."/>
            <person name="Nusbaum C."/>
            <person name="Birren B."/>
        </authorList>
    </citation>
    <scope>NUCLEOTIDE SEQUENCE [LARGE SCALE GENOMIC DNA]</scope>
    <source>
        <strain evidence="3 4">17X</strain>
    </source>
</reference>
<organism evidence="3 4">
    <name type="scientific">Plasmodium yoelii 17X</name>
    <dbReference type="NCBI Taxonomy" id="1323249"/>
    <lineage>
        <taxon>Eukaryota</taxon>
        <taxon>Sar</taxon>
        <taxon>Alveolata</taxon>
        <taxon>Apicomplexa</taxon>
        <taxon>Aconoidasida</taxon>
        <taxon>Haemosporida</taxon>
        <taxon>Plasmodiidae</taxon>
        <taxon>Plasmodium</taxon>
        <taxon>Plasmodium (Vinckeia)</taxon>
    </lineage>
</organism>
<feature type="non-terminal residue" evidence="3">
    <location>
        <position position="1"/>
    </location>
</feature>
<keyword evidence="4" id="KW-1185">Reference proteome</keyword>
<keyword evidence="1" id="KW-0175">Coiled coil</keyword>
<name>V7PZD0_PLAYE</name>
<feature type="transmembrane region" description="Helical" evidence="2">
    <location>
        <begin position="373"/>
        <end position="391"/>
    </location>
</feature>
<keyword evidence="2" id="KW-0812">Transmembrane</keyword>
<evidence type="ECO:0000256" key="1">
    <source>
        <dbReference type="SAM" id="Coils"/>
    </source>
</evidence>
<sequence length="392" mass="45696">KHKENNTLPDLNSLDKRTKKLVDELQKEIEETKKELDDIRNNKLAIEPIQNNPVSEEEEDFKQLKNERNIVGNEHYEVDPKIEDESKTKRELTKLTKKLMCNTFSIVIENYSDKIKNSEEYNIHDIDDIEEYCPDGESEEEKCKTELDKINAVCLWLLNNIIAYRVNDSSKEQVKSFIIYIMIWLNYMLNLKKDEINLSDFYNNIENDTNYTNCKDCDEKDCSNALKEKTEYNDFKEIIDKNRDLLNINFEDISKFFEAFKLLCKIPNVFDEENLECTEYLGYANDIVDKFKKLNENSSATGNNSYIQVWSTLSTDYENFKNKYNGINCMNIPSLPPMKTTQHNVQISEGHSEHGPVQSSDVTSSSLSIVKKLILALSIFSAITIFLGIFYK</sequence>
<feature type="coiled-coil region" evidence="1">
    <location>
        <begin position="11"/>
        <end position="74"/>
    </location>
</feature>
<keyword evidence="2" id="KW-1133">Transmembrane helix</keyword>
<evidence type="ECO:0000313" key="4">
    <source>
        <dbReference type="Proteomes" id="UP000018538"/>
    </source>
</evidence>